<evidence type="ECO:0000313" key="3">
    <source>
        <dbReference type="Proteomes" id="UP000807716"/>
    </source>
</evidence>
<dbReference type="Proteomes" id="UP000807716">
    <property type="component" value="Unassembled WGS sequence"/>
</dbReference>
<reference evidence="2" key="1">
    <citation type="journal article" date="2020" name="Fungal Divers.">
        <title>Resolving the Mortierellaceae phylogeny through synthesis of multi-gene phylogenetics and phylogenomics.</title>
        <authorList>
            <person name="Vandepol N."/>
            <person name="Liber J."/>
            <person name="Desiro A."/>
            <person name="Na H."/>
            <person name="Kennedy M."/>
            <person name="Barry K."/>
            <person name="Grigoriev I.V."/>
            <person name="Miller A.N."/>
            <person name="O'Donnell K."/>
            <person name="Stajich J.E."/>
            <person name="Bonito G."/>
        </authorList>
    </citation>
    <scope>NUCLEOTIDE SEQUENCE</scope>
    <source>
        <strain evidence="2">BC1065</strain>
    </source>
</reference>
<evidence type="ECO:0000313" key="2">
    <source>
        <dbReference type="EMBL" id="KAG0264715.1"/>
    </source>
</evidence>
<feature type="compositionally biased region" description="Basic and acidic residues" evidence="1">
    <location>
        <begin position="31"/>
        <end position="43"/>
    </location>
</feature>
<feature type="compositionally biased region" description="Low complexity" evidence="1">
    <location>
        <begin position="146"/>
        <end position="158"/>
    </location>
</feature>
<feature type="region of interest" description="Disordered" evidence="1">
    <location>
        <begin position="1"/>
        <end position="158"/>
    </location>
</feature>
<protein>
    <submittedName>
        <fullName evidence="2">Uncharacterized protein</fullName>
    </submittedName>
</protein>
<gene>
    <name evidence="2" type="ORF">DFQ27_001056</name>
</gene>
<sequence>MPPMGYSQAMQSQTSMTGRTLVPTTGPVTRAGDKGEISEREAQTMRPPSANGSVSSFADDDSLDYLEIVTNIGRSRSNIRAPGQPRGNGTDAHSTRDDISRVGSITSSTARTEPVTPALAHAQLILQESQRRHPPVPPMKPLYPTYQSQSRRLQQQYP</sequence>
<proteinExistence type="predicted"/>
<comment type="caution">
    <text evidence="2">The sequence shown here is derived from an EMBL/GenBank/DDBJ whole genome shotgun (WGS) entry which is preliminary data.</text>
</comment>
<accession>A0A9P6U9A5</accession>
<organism evidence="2 3">
    <name type="scientific">Actinomortierella ambigua</name>
    <dbReference type="NCBI Taxonomy" id="1343610"/>
    <lineage>
        <taxon>Eukaryota</taxon>
        <taxon>Fungi</taxon>
        <taxon>Fungi incertae sedis</taxon>
        <taxon>Mucoromycota</taxon>
        <taxon>Mortierellomycotina</taxon>
        <taxon>Mortierellomycetes</taxon>
        <taxon>Mortierellales</taxon>
        <taxon>Mortierellaceae</taxon>
        <taxon>Actinomortierella</taxon>
    </lineage>
</organism>
<keyword evidence="3" id="KW-1185">Reference proteome</keyword>
<feature type="compositionally biased region" description="Polar residues" evidence="1">
    <location>
        <begin position="8"/>
        <end position="27"/>
    </location>
</feature>
<evidence type="ECO:0000256" key="1">
    <source>
        <dbReference type="SAM" id="MobiDB-lite"/>
    </source>
</evidence>
<dbReference type="AlphaFoldDB" id="A0A9P6U9A5"/>
<name>A0A9P6U9A5_9FUNG</name>
<dbReference type="EMBL" id="JAAAJB010000132">
    <property type="protein sequence ID" value="KAG0264715.1"/>
    <property type="molecule type" value="Genomic_DNA"/>
</dbReference>